<protein>
    <submittedName>
        <fullName evidence="2">Uncharacterized protein</fullName>
    </submittedName>
</protein>
<dbReference type="PATRIC" id="fig|1716141.3.peg.6030"/>
<evidence type="ECO:0000313" key="3">
    <source>
        <dbReference type="Proteomes" id="UP000077381"/>
    </source>
</evidence>
<comment type="caution">
    <text evidence="2">The sequence shown here is derived from an EMBL/GenBank/DDBJ whole genome shotgun (WGS) entry which is preliminary data.</text>
</comment>
<accession>A0A177HKZ2</accession>
<reference evidence="2 3" key="1">
    <citation type="submission" date="2015-12" db="EMBL/GenBank/DDBJ databases">
        <title>Genome sequence of Streptomyces sp. G25.</title>
        <authorList>
            <person name="Poehlein A."/>
            <person name="Roettig A."/>
            <person name="Hiessl S."/>
            <person name="Hauschild P."/>
            <person name="Schauer J."/>
            <person name="Madkour M.H."/>
            <person name="Al-Ansari A.M."/>
            <person name="Almakishah N.H."/>
            <person name="Steinbuechel A."/>
            <person name="Daniel R."/>
        </authorList>
    </citation>
    <scope>NUCLEOTIDE SEQUENCE [LARGE SCALE GENOMIC DNA]</scope>
    <source>
        <strain evidence="3">G25(2015)</strain>
    </source>
</reference>
<dbReference type="RefSeq" id="WP_067283609.1">
    <property type="nucleotide sequence ID" value="NZ_LOHS01000117.1"/>
</dbReference>
<dbReference type="Pfam" id="PF19534">
    <property type="entry name" value="DUF6059"/>
    <property type="match status" value="1"/>
</dbReference>
<proteinExistence type="predicted"/>
<name>A0A177HKZ2_9ACTN</name>
<gene>
    <name evidence="2" type="ORF">STSP_57360</name>
</gene>
<keyword evidence="1" id="KW-0732">Signal</keyword>
<feature type="chain" id="PRO_5039097526" evidence="1">
    <location>
        <begin position="18"/>
        <end position="76"/>
    </location>
</feature>
<keyword evidence="3" id="KW-1185">Reference proteome</keyword>
<evidence type="ECO:0000256" key="1">
    <source>
        <dbReference type="SAM" id="SignalP"/>
    </source>
</evidence>
<dbReference type="InterPro" id="IPR045701">
    <property type="entry name" value="DUF6059"/>
</dbReference>
<dbReference type="Proteomes" id="UP000077381">
    <property type="component" value="Unassembled WGS sequence"/>
</dbReference>
<sequence>MAIRGARRMRRFTRALAAHVWQCLVAAGSVQVAGEAARADARLLDAPPPGHPERLRPDLPLSALERALLKELDPAG</sequence>
<feature type="signal peptide" evidence="1">
    <location>
        <begin position="1"/>
        <end position="17"/>
    </location>
</feature>
<dbReference type="AlphaFoldDB" id="A0A177HKZ2"/>
<dbReference type="EMBL" id="LOHS01000117">
    <property type="protein sequence ID" value="OAH10894.1"/>
    <property type="molecule type" value="Genomic_DNA"/>
</dbReference>
<evidence type="ECO:0000313" key="2">
    <source>
        <dbReference type="EMBL" id="OAH10894.1"/>
    </source>
</evidence>
<organism evidence="2 3">
    <name type="scientific">Streptomyces jeddahensis</name>
    <dbReference type="NCBI Taxonomy" id="1716141"/>
    <lineage>
        <taxon>Bacteria</taxon>
        <taxon>Bacillati</taxon>
        <taxon>Actinomycetota</taxon>
        <taxon>Actinomycetes</taxon>
        <taxon>Kitasatosporales</taxon>
        <taxon>Streptomycetaceae</taxon>
        <taxon>Streptomyces</taxon>
    </lineage>
</organism>